<dbReference type="KEGG" id="rca:Rcas_2748"/>
<name>A7NMP8_ROSCS</name>
<dbReference type="SUPFAM" id="SSF103473">
    <property type="entry name" value="MFS general substrate transporter"/>
    <property type="match status" value="1"/>
</dbReference>
<keyword evidence="2 5" id="KW-0812">Transmembrane</keyword>
<dbReference type="InterPro" id="IPR020846">
    <property type="entry name" value="MFS_dom"/>
</dbReference>
<feature type="transmembrane region" description="Helical" evidence="5">
    <location>
        <begin position="194"/>
        <end position="214"/>
    </location>
</feature>
<evidence type="ECO:0000256" key="3">
    <source>
        <dbReference type="ARBA" id="ARBA00022989"/>
    </source>
</evidence>
<proteinExistence type="predicted"/>
<protein>
    <submittedName>
        <fullName evidence="7">Major facilitator superfamily MFS_1</fullName>
    </submittedName>
</protein>
<accession>A7NMP8</accession>
<comment type="subcellular location">
    <subcellularLocation>
        <location evidence="1">Cell membrane</location>
        <topology evidence="1">Multi-pass membrane protein</topology>
    </subcellularLocation>
</comment>
<dbReference type="PANTHER" id="PTHR23526:SF1">
    <property type="entry name" value="MAJOR FACILITATOR SUPERFAMILY MFS_1"/>
    <property type="match status" value="1"/>
</dbReference>
<feature type="domain" description="Major facilitator superfamily (MFS) profile" evidence="6">
    <location>
        <begin position="194"/>
        <end position="431"/>
    </location>
</feature>
<feature type="transmembrane region" description="Helical" evidence="5">
    <location>
        <begin position="391"/>
        <end position="412"/>
    </location>
</feature>
<dbReference type="Pfam" id="PF07690">
    <property type="entry name" value="MFS_1"/>
    <property type="match status" value="1"/>
</dbReference>
<dbReference type="OrthoDB" id="142704at2"/>
<dbReference type="AlphaFoldDB" id="A7NMP8"/>
<dbReference type="Proteomes" id="UP000000263">
    <property type="component" value="Chromosome"/>
</dbReference>
<dbReference type="PANTHER" id="PTHR23526">
    <property type="entry name" value="INTEGRAL MEMBRANE TRANSPORT PROTEIN-RELATED"/>
    <property type="match status" value="1"/>
</dbReference>
<sequence>MTDPTATMTAQAEAVVRRHAARNFWLNVLDGGTFYLGLSMVSRFTVLPLFVERLSPDRWLQGLIPTINYTGWFLPGLFIVPLIAAMPRRKPILLTATLFERLPFLLLGLALILWPDLPGAGLLAIFFCCYAIHAIAAGFASIPWQDFIARVIPGTRWGIFFGLQSGLGGLLGIGGAAVAAWVLTAFPFPQSVGILSLICFGSMVVSFIFLAATVEPALPPQPAQPLTAFLRGVRPLLERDAPFRNYLIGRVGIALALIGHNFITALSLERFNLSGADVGGFTAALLAAQAVSDPILGGMADRWGHKQVLELSTAVGLAAILLALIAPSPAWFFVIFVLVGFSQAGYILSGFTLVFSFAPPAQRPAYIGVSNIVMAPIAAAGPLLSGWLAELASYEALFVVLMAVGIVSLGWMRMRVPRPAVKAALAEERVG</sequence>
<dbReference type="RefSeq" id="WP_012121243.1">
    <property type="nucleotide sequence ID" value="NC_009767.1"/>
</dbReference>
<dbReference type="EMBL" id="CP000804">
    <property type="protein sequence ID" value="ABU58819.1"/>
    <property type="molecule type" value="Genomic_DNA"/>
</dbReference>
<dbReference type="InterPro" id="IPR036259">
    <property type="entry name" value="MFS_trans_sf"/>
</dbReference>
<evidence type="ECO:0000313" key="8">
    <source>
        <dbReference type="Proteomes" id="UP000000263"/>
    </source>
</evidence>
<evidence type="ECO:0000256" key="2">
    <source>
        <dbReference type="ARBA" id="ARBA00022692"/>
    </source>
</evidence>
<dbReference type="Gene3D" id="1.20.1250.20">
    <property type="entry name" value="MFS general substrate transporter like domains"/>
    <property type="match status" value="2"/>
</dbReference>
<keyword evidence="8" id="KW-1185">Reference proteome</keyword>
<feature type="transmembrane region" description="Helical" evidence="5">
    <location>
        <begin position="278"/>
        <end position="296"/>
    </location>
</feature>
<feature type="transmembrane region" description="Helical" evidence="5">
    <location>
        <begin position="157"/>
        <end position="182"/>
    </location>
</feature>
<gene>
    <name evidence="7" type="ordered locus">Rcas_2748</name>
</gene>
<dbReference type="eggNOG" id="COG2270">
    <property type="taxonomic scope" value="Bacteria"/>
</dbReference>
<reference evidence="7 8" key="1">
    <citation type="submission" date="2007-08" db="EMBL/GenBank/DDBJ databases">
        <title>Complete sequence of Roseiflexus castenholzii DSM 13941.</title>
        <authorList>
            <consortium name="US DOE Joint Genome Institute"/>
            <person name="Copeland A."/>
            <person name="Lucas S."/>
            <person name="Lapidus A."/>
            <person name="Barry K."/>
            <person name="Glavina del Rio T."/>
            <person name="Dalin E."/>
            <person name="Tice H."/>
            <person name="Pitluck S."/>
            <person name="Thompson L.S."/>
            <person name="Brettin T."/>
            <person name="Bruce D."/>
            <person name="Detter J.C."/>
            <person name="Han C."/>
            <person name="Tapia R."/>
            <person name="Schmutz J."/>
            <person name="Larimer F."/>
            <person name="Land M."/>
            <person name="Hauser L."/>
            <person name="Kyrpides N."/>
            <person name="Mikhailova N."/>
            <person name="Bryant D.A."/>
            <person name="Hanada S."/>
            <person name="Tsukatani Y."/>
            <person name="Richardson P."/>
        </authorList>
    </citation>
    <scope>NUCLEOTIDE SEQUENCE [LARGE SCALE GENOMIC DNA]</scope>
    <source>
        <strain evidence="8">DSM 13941 / HLO8</strain>
    </source>
</reference>
<evidence type="ECO:0000313" key="7">
    <source>
        <dbReference type="EMBL" id="ABU58819.1"/>
    </source>
</evidence>
<dbReference type="GO" id="GO:0022857">
    <property type="term" value="F:transmembrane transporter activity"/>
    <property type="evidence" value="ECO:0007669"/>
    <property type="project" value="InterPro"/>
</dbReference>
<evidence type="ECO:0000256" key="1">
    <source>
        <dbReference type="ARBA" id="ARBA00004651"/>
    </source>
</evidence>
<evidence type="ECO:0000256" key="4">
    <source>
        <dbReference type="ARBA" id="ARBA00023136"/>
    </source>
</evidence>
<feature type="transmembrane region" description="Helical" evidence="5">
    <location>
        <begin position="66"/>
        <end position="85"/>
    </location>
</feature>
<feature type="transmembrane region" description="Helical" evidence="5">
    <location>
        <begin position="365"/>
        <end position="385"/>
    </location>
</feature>
<feature type="transmembrane region" description="Helical" evidence="5">
    <location>
        <begin position="120"/>
        <end position="145"/>
    </location>
</feature>
<evidence type="ECO:0000259" key="6">
    <source>
        <dbReference type="PROSITE" id="PS50850"/>
    </source>
</evidence>
<feature type="transmembrane region" description="Helical" evidence="5">
    <location>
        <begin position="92"/>
        <end position="114"/>
    </location>
</feature>
<evidence type="ECO:0000256" key="5">
    <source>
        <dbReference type="SAM" id="Phobius"/>
    </source>
</evidence>
<dbReference type="HOGENOM" id="CLU_048252_1_0_0"/>
<dbReference type="InterPro" id="IPR052528">
    <property type="entry name" value="Sugar_transport-like"/>
</dbReference>
<feature type="transmembrane region" description="Helical" evidence="5">
    <location>
        <begin position="308"/>
        <end position="326"/>
    </location>
</feature>
<keyword evidence="4 5" id="KW-0472">Membrane</keyword>
<feature type="transmembrane region" description="Helical" evidence="5">
    <location>
        <begin position="24"/>
        <end position="46"/>
    </location>
</feature>
<organism evidence="7 8">
    <name type="scientific">Roseiflexus castenholzii (strain DSM 13941 / HLO8)</name>
    <dbReference type="NCBI Taxonomy" id="383372"/>
    <lineage>
        <taxon>Bacteria</taxon>
        <taxon>Bacillati</taxon>
        <taxon>Chloroflexota</taxon>
        <taxon>Chloroflexia</taxon>
        <taxon>Chloroflexales</taxon>
        <taxon>Roseiflexineae</taxon>
        <taxon>Roseiflexaceae</taxon>
        <taxon>Roseiflexus</taxon>
    </lineage>
</organism>
<dbReference type="STRING" id="383372.Rcas_2748"/>
<dbReference type="GO" id="GO:0005886">
    <property type="term" value="C:plasma membrane"/>
    <property type="evidence" value="ECO:0007669"/>
    <property type="project" value="UniProtKB-SubCell"/>
</dbReference>
<dbReference type="PROSITE" id="PS50850">
    <property type="entry name" value="MFS"/>
    <property type="match status" value="1"/>
</dbReference>
<keyword evidence="3 5" id="KW-1133">Transmembrane helix</keyword>
<dbReference type="InterPro" id="IPR011701">
    <property type="entry name" value="MFS"/>
</dbReference>
<feature type="transmembrane region" description="Helical" evidence="5">
    <location>
        <begin position="332"/>
        <end position="358"/>
    </location>
</feature>
<feature type="transmembrane region" description="Helical" evidence="5">
    <location>
        <begin position="247"/>
        <end position="266"/>
    </location>
</feature>